<gene>
    <name evidence="2" type="ORF">A3030_13385</name>
</gene>
<dbReference type="Pfam" id="PF07789">
    <property type="entry name" value="DUF1627"/>
    <property type="match status" value="1"/>
</dbReference>
<dbReference type="RefSeq" id="WP_058803851.1">
    <property type="nucleotide sequence ID" value="NZ_CP051329.1"/>
</dbReference>
<accession>A0A401AVL2</accession>
<proteinExistence type="predicted"/>
<dbReference type="InterPro" id="IPR012432">
    <property type="entry name" value="DUF1627"/>
</dbReference>
<name>A0A401AVL2_SALSE</name>
<comment type="caution">
    <text evidence="2">The sequence shown here is derived from an EMBL/GenBank/DDBJ whole genome shotgun (WGS) entry which is preliminary data.</text>
</comment>
<dbReference type="AlphaFoldDB" id="A0A401AVL2"/>
<sequence length="243" mass="26501">METVIQALEKMGRATYREVAARLDIDPVDALTMLREQRDQGLCDFGDGGWFIGTVAKQPQQSTPKASMSQAPRLKGAEPEEVDPDVIRQQLRDNGAMTTVSLAAAVNRNARGMVSVLRALERQGVVMKNGKGKGVTWSLPASSVKPEPEPAAEFVPAVSAEPEMAATKQQKDIAKIIREIPSFTEGRVTAQTVPTVRVISREIRRTKNKLASLEKLRDAVRVVGRHKNLVQQLVNAEVANGKA</sequence>
<protein>
    <submittedName>
        <fullName evidence="2">DUF1627 domain-containing protein</fullName>
    </submittedName>
</protein>
<feature type="region of interest" description="Disordered" evidence="1">
    <location>
        <begin position="56"/>
        <end position="81"/>
    </location>
</feature>
<reference evidence="2" key="1">
    <citation type="submission" date="2018-07" db="EMBL/GenBank/DDBJ databases">
        <authorList>
            <consortium name="NARMS: The National Antimicrobial Resistance Monitoring System"/>
        </authorList>
    </citation>
    <scope>NUCLEOTIDE SEQUENCE</scope>
    <source>
        <strain evidence="2">CVM N57491F</strain>
    </source>
</reference>
<evidence type="ECO:0000313" key="2">
    <source>
        <dbReference type="EMBL" id="ECS3350849.1"/>
    </source>
</evidence>
<feature type="compositionally biased region" description="Polar residues" evidence="1">
    <location>
        <begin position="57"/>
        <end position="70"/>
    </location>
</feature>
<organism evidence="2">
    <name type="scientific">Salmonella senftenberg</name>
    <dbReference type="NCBI Taxonomy" id="28150"/>
    <lineage>
        <taxon>Bacteria</taxon>
        <taxon>Pseudomonadati</taxon>
        <taxon>Pseudomonadota</taxon>
        <taxon>Gammaproteobacteria</taxon>
        <taxon>Enterobacterales</taxon>
        <taxon>Enterobacteriaceae</taxon>
        <taxon>Salmonella</taxon>
    </lineage>
</organism>
<dbReference type="EMBL" id="AAKJGI010000011">
    <property type="protein sequence ID" value="ECS3350849.1"/>
    <property type="molecule type" value="Genomic_DNA"/>
</dbReference>
<evidence type="ECO:0000256" key="1">
    <source>
        <dbReference type="SAM" id="MobiDB-lite"/>
    </source>
</evidence>